<evidence type="ECO:0000259" key="7">
    <source>
        <dbReference type="PROSITE" id="PS51918"/>
    </source>
</evidence>
<dbReference type="GO" id="GO:0003824">
    <property type="term" value="F:catalytic activity"/>
    <property type="evidence" value="ECO:0007669"/>
    <property type="project" value="InterPro"/>
</dbReference>
<dbReference type="InterPro" id="IPR058240">
    <property type="entry name" value="rSAM_sf"/>
</dbReference>
<keyword evidence="9" id="KW-1185">Reference proteome</keyword>
<reference evidence="8 9" key="1">
    <citation type="submission" date="2016-11" db="EMBL/GenBank/DDBJ databases">
        <authorList>
            <person name="Jaros S."/>
            <person name="Januszkiewicz K."/>
            <person name="Wedrychowicz H."/>
        </authorList>
    </citation>
    <scope>NUCLEOTIDE SEQUENCE [LARGE SCALE GENOMIC DNA]</scope>
    <source>
        <strain evidence="8 9">DSM 17918</strain>
    </source>
</reference>
<dbReference type="Proteomes" id="UP000184088">
    <property type="component" value="Unassembled WGS sequence"/>
</dbReference>
<dbReference type="STRING" id="1121256.SAMN02746089_02487"/>
<dbReference type="AlphaFoldDB" id="A0A1M5E6A1"/>
<dbReference type="Pfam" id="PF16199">
    <property type="entry name" value="Radical_SAM_C"/>
    <property type="match status" value="1"/>
</dbReference>
<evidence type="ECO:0000256" key="6">
    <source>
        <dbReference type="ARBA" id="ARBA00023014"/>
    </source>
</evidence>
<organism evidence="8 9">
    <name type="scientific">Caldanaerobius fijiensis DSM 17918</name>
    <dbReference type="NCBI Taxonomy" id="1121256"/>
    <lineage>
        <taxon>Bacteria</taxon>
        <taxon>Bacillati</taxon>
        <taxon>Bacillota</taxon>
        <taxon>Clostridia</taxon>
        <taxon>Thermoanaerobacterales</taxon>
        <taxon>Thermoanaerobacteraceae</taxon>
        <taxon>Caldanaerobius</taxon>
    </lineage>
</organism>
<dbReference type="PANTHER" id="PTHR11135">
    <property type="entry name" value="HISTONE ACETYLTRANSFERASE-RELATED"/>
    <property type="match status" value="1"/>
</dbReference>
<dbReference type="Gene3D" id="3.80.30.20">
    <property type="entry name" value="tm_1862 like domain"/>
    <property type="match status" value="1"/>
</dbReference>
<feature type="domain" description="Radical SAM core" evidence="7">
    <location>
        <begin position="1"/>
        <end position="177"/>
    </location>
</feature>
<name>A0A1M5E6A1_9THEO</name>
<dbReference type="SUPFAM" id="SSF102114">
    <property type="entry name" value="Radical SAM enzymes"/>
    <property type="match status" value="1"/>
</dbReference>
<dbReference type="InterPro" id="IPR023404">
    <property type="entry name" value="rSAM_horseshoe"/>
</dbReference>
<keyword evidence="5" id="KW-0408">Iron</keyword>
<dbReference type="InterPro" id="IPR006638">
    <property type="entry name" value="Elp3/MiaA/NifB-like_rSAM"/>
</dbReference>
<evidence type="ECO:0000313" key="8">
    <source>
        <dbReference type="EMBL" id="SHF74773.1"/>
    </source>
</evidence>
<dbReference type="InterPro" id="IPR039661">
    <property type="entry name" value="ELP3"/>
</dbReference>
<proteinExistence type="predicted"/>
<keyword evidence="3" id="KW-0949">S-adenosyl-L-methionine</keyword>
<evidence type="ECO:0000256" key="5">
    <source>
        <dbReference type="ARBA" id="ARBA00023004"/>
    </source>
</evidence>
<dbReference type="SMART" id="SM00729">
    <property type="entry name" value="Elp3"/>
    <property type="match status" value="1"/>
</dbReference>
<evidence type="ECO:0000256" key="2">
    <source>
        <dbReference type="ARBA" id="ARBA00022485"/>
    </source>
</evidence>
<keyword evidence="2" id="KW-0004">4Fe-4S</keyword>
<gene>
    <name evidence="8" type="ORF">SAMN02746089_02487</name>
</gene>
<protein>
    <submittedName>
        <fullName evidence="8">Radical SAM superfamily protein</fullName>
    </submittedName>
</protein>
<evidence type="ECO:0000313" key="9">
    <source>
        <dbReference type="Proteomes" id="UP000184088"/>
    </source>
</evidence>
<dbReference type="Pfam" id="PF04055">
    <property type="entry name" value="Radical_SAM"/>
    <property type="match status" value="1"/>
</dbReference>
<dbReference type="PROSITE" id="PS51918">
    <property type="entry name" value="RADICAL_SAM"/>
    <property type="match status" value="1"/>
</dbReference>
<dbReference type="PANTHER" id="PTHR11135:SF0">
    <property type="entry name" value="ELONGATOR COMPLEX PROTEIN 3"/>
    <property type="match status" value="1"/>
</dbReference>
<dbReference type="InterPro" id="IPR007197">
    <property type="entry name" value="rSAM"/>
</dbReference>
<dbReference type="RefSeq" id="WP_200792836.1">
    <property type="nucleotide sequence ID" value="NZ_FQVH01000042.1"/>
</dbReference>
<evidence type="ECO:0000256" key="3">
    <source>
        <dbReference type="ARBA" id="ARBA00022691"/>
    </source>
</evidence>
<dbReference type="GO" id="GO:0005737">
    <property type="term" value="C:cytoplasm"/>
    <property type="evidence" value="ECO:0007669"/>
    <property type="project" value="TreeGrafter"/>
</dbReference>
<accession>A0A1M5E6A1</accession>
<dbReference type="GO" id="GO:0051539">
    <property type="term" value="F:4 iron, 4 sulfur cluster binding"/>
    <property type="evidence" value="ECO:0007669"/>
    <property type="project" value="UniProtKB-KW"/>
</dbReference>
<evidence type="ECO:0000256" key="1">
    <source>
        <dbReference type="ARBA" id="ARBA00001966"/>
    </source>
</evidence>
<sequence>MVAFYGGSFTAIPVAVQNSLMDAVRPYLEDGSISGLKLSTRPDYIDESILDNLLSHGVKEIELGVQSMDDYVLSLAERGHTASDVHKAVNLIRRYNFRLGLQMMIGLPGDTIEKDIYTAAELIKLRPDFVRIYPTLVIRGTRLEELYKNGCYVPLKLDEAVDICSILMLMFSLYDIDVIRVGLQPTEDINENGDVIAGPFHPAFRQLVESKIMYNMMVYAYKQLGGSNLHLIVNPKDFSNAIGMKKTNKVRFYNDYGLIIDIKCHESIRKDEMILLSEKGRFKLTKKEYAKSRNLQVYVEYK</sequence>
<dbReference type="GO" id="GO:0046872">
    <property type="term" value="F:metal ion binding"/>
    <property type="evidence" value="ECO:0007669"/>
    <property type="project" value="UniProtKB-KW"/>
</dbReference>
<keyword evidence="6" id="KW-0411">Iron-sulfur</keyword>
<dbReference type="InterPro" id="IPR032432">
    <property type="entry name" value="Radical_SAM_C"/>
</dbReference>
<dbReference type="GO" id="GO:0002926">
    <property type="term" value="P:tRNA wobble base 5-methoxycarbonylmethyl-2-thiouridinylation"/>
    <property type="evidence" value="ECO:0007669"/>
    <property type="project" value="TreeGrafter"/>
</dbReference>
<keyword evidence="4" id="KW-0479">Metal-binding</keyword>
<dbReference type="EMBL" id="FQVH01000042">
    <property type="protein sequence ID" value="SHF74773.1"/>
    <property type="molecule type" value="Genomic_DNA"/>
</dbReference>
<evidence type="ECO:0000256" key="4">
    <source>
        <dbReference type="ARBA" id="ARBA00022723"/>
    </source>
</evidence>
<comment type="cofactor">
    <cofactor evidence="1">
        <name>[4Fe-4S] cluster</name>
        <dbReference type="ChEBI" id="CHEBI:49883"/>
    </cofactor>
</comment>